<protein>
    <submittedName>
        <fullName evidence="1">Uncharacterized protein</fullName>
    </submittedName>
</protein>
<sequence length="180" mass="20003">MQIHLLILHASPEAFNKNVVSPRTPAINADSSPLAFNGLDKLKRSKLTALIGVDDLRRVMVHECFIENIHCMTGLKGNGNLRSQNFPAGPVHNRRQIEPLAIGIYVVPRAPHLVRLVDVHTAQQVSIDGVAGMFLARFWLWINSLYVHSFHQCAYASAANSFSFSDKLVTKNACAHERVL</sequence>
<gene>
    <name evidence="1" type="ORF">SAMN05660330_03132</name>
</gene>
<proteinExistence type="predicted"/>
<dbReference type="Proteomes" id="UP000199073">
    <property type="component" value="Unassembled WGS sequence"/>
</dbReference>
<name>A0A1H0TKT7_9BACT</name>
<keyword evidence="2" id="KW-1185">Reference proteome</keyword>
<evidence type="ECO:0000313" key="2">
    <source>
        <dbReference type="Proteomes" id="UP000199073"/>
    </source>
</evidence>
<dbReference type="STRING" id="91360.SAMN05660330_03132"/>
<organism evidence="1 2">
    <name type="scientific">Desulforhopalus singaporensis</name>
    <dbReference type="NCBI Taxonomy" id="91360"/>
    <lineage>
        <taxon>Bacteria</taxon>
        <taxon>Pseudomonadati</taxon>
        <taxon>Thermodesulfobacteriota</taxon>
        <taxon>Desulfobulbia</taxon>
        <taxon>Desulfobulbales</taxon>
        <taxon>Desulfocapsaceae</taxon>
        <taxon>Desulforhopalus</taxon>
    </lineage>
</organism>
<dbReference type="AlphaFoldDB" id="A0A1H0TKT7"/>
<evidence type="ECO:0000313" key="1">
    <source>
        <dbReference type="EMBL" id="SDP54657.1"/>
    </source>
</evidence>
<reference evidence="1 2" key="1">
    <citation type="submission" date="2016-10" db="EMBL/GenBank/DDBJ databases">
        <authorList>
            <person name="de Groot N.N."/>
        </authorList>
    </citation>
    <scope>NUCLEOTIDE SEQUENCE [LARGE SCALE GENOMIC DNA]</scope>
    <source>
        <strain evidence="1 2">DSM 12130</strain>
    </source>
</reference>
<accession>A0A1H0TKT7</accession>
<dbReference type="EMBL" id="FNJI01000025">
    <property type="protein sequence ID" value="SDP54657.1"/>
    <property type="molecule type" value="Genomic_DNA"/>
</dbReference>